<comment type="similarity">
    <text evidence="2">Belongs to the chondroitin N-acetylgalactosaminyltransferase family.</text>
</comment>
<evidence type="ECO:0000256" key="7">
    <source>
        <dbReference type="ARBA" id="ARBA00022989"/>
    </source>
</evidence>
<reference evidence="13" key="1">
    <citation type="journal article" date="2023" name="G3 (Bethesda)">
        <title>A reference genome for the long-term kleptoplast-retaining sea slug Elysia crispata morphotype clarki.</title>
        <authorList>
            <person name="Eastman K.E."/>
            <person name="Pendleton A.L."/>
            <person name="Shaikh M.A."/>
            <person name="Suttiyut T."/>
            <person name="Ogas R."/>
            <person name="Tomko P."/>
            <person name="Gavelis G."/>
            <person name="Widhalm J.R."/>
            <person name="Wisecaver J.H."/>
        </authorList>
    </citation>
    <scope>NUCLEOTIDE SEQUENCE</scope>
    <source>
        <strain evidence="13">ECLA1</strain>
    </source>
</reference>
<evidence type="ECO:0000256" key="6">
    <source>
        <dbReference type="ARBA" id="ARBA00022968"/>
    </source>
</evidence>
<comment type="caution">
    <text evidence="13">The sequence shown here is derived from an EMBL/GenBank/DDBJ whole genome shotgun (WGS) entry which is preliminary data.</text>
</comment>
<name>A0AAE0XQZ3_9GAST</name>
<feature type="domain" description="Fringe-like glycosyltransferase" evidence="12">
    <location>
        <begin position="175"/>
        <end position="363"/>
    </location>
</feature>
<dbReference type="GO" id="GO:0050510">
    <property type="term" value="F:N-acetylgalactosaminyl-proteoglycan 3-beta-glucuronosyltransferase activity"/>
    <property type="evidence" value="ECO:0007669"/>
    <property type="project" value="UniProtKB-EC"/>
</dbReference>
<evidence type="ECO:0000256" key="2">
    <source>
        <dbReference type="ARBA" id="ARBA00009239"/>
    </source>
</evidence>
<dbReference type="Pfam" id="PF02434">
    <property type="entry name" value="Fringe"/>
    <property type="match status" value="1"/>
</dbReference>
<accession>A0AAE0XQZ3</accession>
<dbReference type="FunFam" id="3.90.550.50:FF:000004">
    <property type="entry name" value="Hexosyltransferase"/>
    <property type="match status" value="1"/>
</dbReference>
<proteinExistence type="inferred from homology"/>
<sequence length="430" mass="47385">MGFAIHGELDKLLLSRSYTRVLEIREEYIYMGKNDTVSHVVYTMPHKGQMNGVCRHNNSSVGGLWGRSGDESGLSGVKRPSSPTVRGCASTLVAGLIGFICGILVVNWCKVGVSSRCGMKGICCTEIRISPLGSAQQPLLLGGGGGDNSNILFGNEVADGVARSSSSSSPKHKDNFIFVGIMTAKKFIDNRGLASHRTWARTINGRVMFFSSEDSTSAHRVPVVALPNVDDRYPPQKKSFMMLKYMHDHYLDKFEWFMRADDDVFIKGDKLDAFLRGINSSQALFIGQAGTGKAEELGKLSLAPDENFCMGGPGMIFSRETLRRMAPHISFCLRNLYTSHEDVEIGRCVRKFAGIQCTWSYEVLSTQSHSSITLYSEYLMMSTTGCLEVRIALSRPHDDTSRGLPGAWCHLPVGSKVRPVMSLRLLVLYP</sequence>
<dbReference type="PANTHER" id="PTHR12369">
    <property type="entry name" value="CHONDROITIN SYNTHASE"/>
    <property type="match status" value="1"/>
</dbReference>
<dbReference type="Proteomes" id="UP001283361">
    <property type="component" value="Unassembled WGS sequence"/>
</dbReference>
<evidence type="ECO:0000256" key="3">
    <source>
        <dbReference type="ARBA" id="ARBA00022676"/>
    </source>
</evidence>
<keyword evidence="5" id="KW-0812">Transmembrane</keyword>
<evidence type="ECO:0000256" key="1">
    <source>
        <dbReference type="ARBA" id="ARBA00004447"/>
    </source>
</evidence>
<keyword evidence="3" id="KW-0328">Glycosyltransferase</keyword>
<evidence type="ECO:0000256" key="9">
    <source>
        <dbReference type="ARBA" id="ARBA00023136"/>
    </source>
</evidence>
<evidence type="ECO:0000256" key="10">
    <source>
        <dbReference type="ARBA" id="ARBA00023180"/>
    </source>
</evidence>
<dbReference type="InterPro" id="IPR051227">
    <property type="entry name" value="CS_glycosyltransferase"/>
</dbReference>
<organism evidence="13 14">
    <name type="scientific">Elysia crispata</name>
    <name type="common">lettuce slug</name>
    <dbReference type="NCBI Taxonomy" id="231223"/>
    <lineage>
        <taxon>Eukaryota</taxon>
        <taxon>Metazoa</taxon>
        <taxon>Spiralia</taxon>
        <taxon>Lophotrochozoa</taxon>
        <taxon>Mollusca</taxon>
        <taxon>Gastropoda</taxon>
        <taxon>Heterobranchia</taxon>
        <taxon>Euthyneura</taxon>
        <taxon>Panpulmonata</taxon>
        <taxon>Sacoglossa</taxon>
        <taxon>Placobranchoidea</taxon>
        <taxon>Plakobranchidae</taxon>
        <taxon>Elysia</taxon>
    </lineage>
</organism>
<keyword evidence="6" id="KW-0735">Signal-anchor</keyword>
<keyword evidence="4" id="KW-0808">Transferase</keyword>
<keyword evidence="8" id="KW-0333">Golgi apparatus</keyword>
<keyword evidence="14" id="KW-1185">Reference proteome</keyword>
<dbReference type="AlphaFoldDB" id="A0AAE0XQZ3"/>
<keyword evidence="7" id="KW-1133">Transmembrane helix</keyword>
<evidence type="ECO:0000256" key="4">
    <source>
        <dbReference type="ARBA" id="ARBA00022679"/>
    </source>
</evidence>
<evidence type="ECO:0000256" key="5">
    <source>
        <dbReference type="ARBA" id="ARBA00022692"/>
    </source>
</evidence>
<dbReference type="GO" id="GO:0032580">
    <property type="term" value="C:Golgi cisterna membrane"/>
    <property type="evidence" value="ECO:0007669"/>
    <property type="project" value="UniProtKB-SubCell"/>
</dbReference>
<dbReference type="Gene3D" id="3.90.550.50">
    <property type="match status" value="1"/>
</dbReference>
<dbReference type="PANTHER" id="PTHR12369:SF11">
    <property type="entry name" value="HEXOSYLTRANSFERASE"/>
    <property type="match status" value="1"/>
</dbReference>
<dbReference type="InterPro" id="IPR003378">
    <property type="entry name" value="Fringe-like_glycosylTrfase"/>
</dbReference>
<keyword evidence="9" id="KW-0472">Membrane</keyword>
<dbReference type="EC" id="2.4.1.226" evidence="11"/>
<evidence type="ECO:0000259" key="12">
    <source>
        <dbReference type="Pfam" id="PF02434"/>
    </source>
</evidence>
<keyword evidence="10" id="KW-0325">Glycoprotein</keyword>
<evidence type="ECO:0000256" key="8">
    <source>
        <dbReference type="ARBA" id="ARBA00023034"/>
    </source>
</evidence>
<evidence type="ECO:0000256" key="11">
    <source>
        <dbReference type="ARBA" id="ARBA00066811"/>
    </source>
</evidence>
<dbReference type="GO" id="GO:0047238">
    <property type="term" value="F:glucuronosyl-N-acetylgalactosaminyl-proteoglycan 4-beta-N-acetylgalactosaminyltransferase activity"/>
    <property type="evidence" value="ECO:0007669"/>
    <property type="project" value="TreeGrafter"/>
</dbReference>
<evidence type="ECO:0000313" key="13">
    <source>
        <dbReference type="EMBL" id="KAK3703751.1"/>
    </source>
</evidence>
<dbReference type="EMBL" id="JAWDGP010007821">
    <property type="protein sequence ID" value="KAK3703751.1"/>
    <property type="molecule type" value="Genomic_DNA"/>
</dbReference>
<protein>
    <recommendedName>
        <fullName evidence="11">N-acetylgalactosaminyl-proteoglycan 3-beta-glucuronosyltransferase</fullName>
        <ecNumber evidence="11">2.4.1.226</ecNumber>
    </recommendedName>
</protein>
<evidence type="ECO:0000313" key="14">
    <source>
        <dbReference type="Proteomes" id="UP001283361"/>
    </source>
</evidence>
<comment type="subcellular location">
    <subcellularLocation>
        <location evidence="1">Golgi apparatus</location>
        <location evidence="1">Golgi stack membrane</location>
        <topology evidence="1">Single-pass type II membrane protein</topology>
    </subcellularLocation>
</comment>
<gene>
    <name evidence="13" type="ORF">RRG08_040937</name>
</gene>